<reference evidence="3 5" key="2">
    <citation type="submission" date="2018-10" db="EMBL/GenBank/DDBJ databases">
        <title>Bradyrhizobium sp. nov., effective nodules isolated from peanut in China.</title>
        <authorList>
            <person name="Li Y."/>
        </authorList>
    </citation>
    <scope>NUCLEOTIDE SEQUENCE [LARGE SCALE GENOMIC DNA]</scope>
    <source>
        <strain evidence="3 5">CCBAU 53426</strain>
    </source>
</reference>
<evidence type="ECO:0000313" key="2">
    <source>
        <dbReference type="EMBL" id="QAU46618.1"/>
    </source>
</evidence>
<accession>A0AAE5X0L7</accession>
<evidence type="ECO:0000313" key="3">
    <source>
        <dbReference type="EMBL" id="RXH10427.1"/>
    </source>
</evidence>
<dbReference type="EMBL" id="RDQZ01000020">
    <property type="protein sequence ID" value="RXH10427.1"/>
    <property type="molecule type" value="Genomic_DNA"/>
</dbReference>
<evidence type="ECO:0000313" key="4">
    <source>
        <dbReference type="Proteomes" id="UP000288972"/>
    </source>
</evidence>
<evidence type="ECO:0000256" key="1">
    <source>
        <dbReference type="SAM" id="Phobius"/>
    </source>
</evidence>
<dbReference type="RefSeq" id="WP_128951361.1">
    <property type="nucleotide sequence ID" value="NZ_CP030053.1"/>
</dbReference>
<gene>
    <name evidence="3" type="ORF">EAS56_22445</name>
    <name evidence="2" type="ORF">XH91_15440</name>
</gene>
<dbReference type="EMBL" id="CP030053">
    <property type="protein sequence ID" value="QAU46618.1"/>
    <property type="molecule type" value="Genomic_DNA"/>
</dbReference>
<reference evidence="2 4" key="1">
    <citation type="submission" date="2018-06" db="EMBL/GenBank/DDBJ databases">
        <title>Comparative genomics of rhizobia nodulating Arachis hypogaea in China.</title>
        <authorList>
            <person name="Li Y."/>
        </authorList>
    </citation>
    <scope>NUCLEOTIDE SEQUENCE [LARGE SCALE GENOMIC DNA]</scope>
    <source>
        <strain evidence="2 4">CCBAU 51670</strain>
    </source>
</reference>
<evidence type="ECO:0008006" key="6">
    <source>
        <dbReference type="Google" id="ProtNLM"/>
    </source>
</evidence>
<protein>
    <recommendedName>
        <fullName evidence="6">PH domain-containing protein</fullName>
    </recommendedName>
</protein>
<feature type="transmembrane region" description="Helical" evidence="1">
    <location>
        <begin position="40"/>
        <end position="65"/>
    </location>
</feature>
<dbReference type="Proteomes" id="UP000290401">
    <property type="component" value="Unassembled WGS sequence"/>
</dbReference>
<name>A0AAE5X0L7_9BRAD</name>
<keyword evidence="5" id="KW-1185">Reference proteome</keyword>
<organism evidence="2 4">
    <name type="scientific">Bradyrhizobium guangzhouense</name>
    <dbReference type="NCBI Taxonomy" id="1325095"/>
    <lineage>
        <taxon>Bacteria</taxon>
        <taxon>Pseudomonadati</taxon>
        <taxon>Pseudomonadota</taxon>
        <taxon>Alphaproteobacteria</taxon>
        <taxon>Hyphomicrobiales</taxon>
        <taxon>Nitrobacteraceae</taxon>
        <taxon>Bradyrhizobium</taxon>
    </lineage>
</organism>
<dbReference type="AlphaFoldDB" id="A0AAE5X0L7"/>
<dbReference type="KEGG" id="bgz:XH91_15440"/>
<sequence>MLNQRLNAHYSVLALLSRAGFCGGLAVMFWFVAAYMRGQIWFTVVNYILATTMAGAAFTLAYLLLTAKDEVVVSIDATGFKHTRLTPTAIPWNVIQSVTSYIPYKSWNKTGVLLVMNPAFQQKLSIRPAERLLAWTTGYSISGSVIRLDASILDTDSDEISRVANSYISDRS</sequence>
<keyword evidence="1" id="KW-1133">Transmembrane helix</keyword>
<proteinExistence type="predicted"/>
<evidence type="ECO:0000313" key="5">
    <source>
        <dbReference type="Proteomes" id="UP000290401"/>
    </source>
</evidence>
<dbReference type="Proteomes" id="UP000288972">
    <property type="component" value="Chromosome"/>
</dbReference>
<keyword evidence="1" id="KW-0812">Transmembrane</keyword>
<feature type="transmembrane region" description="Helical" evidence="1">
    <location>
        <begin position="12"/>
        <end position="34"/>
    </location>
</feature>
<keyword evidence="1" id="KW-0472">Membrane</keyword>